<name>A0A0E9XA68_ANGAN</name>
<proteinExistence type="predicted"/>
<evidence type="ECO:0000313" key="1">
    <source>
        <dbReference type="EMBL" id="JAH99662.1"/>
    </source>
</evidence>
<dbReference type="AlphaFoldDB" id="A0A0E9XA68"/>
<organism evidence="1">
    <name type="scientific">Anguilla anguilla</name>
    <name type="common">European freshwater eel</name>
    <name type="synonym">Muraena anguilla</name>
    <dbReference type="NCBI Taxonomy" id="7936"/>
    <lineage>
        <taxon>Eukaryota</taxon>
        <taxon>Metazoa</taxon>
        <taxon>Chordata</taxon>
        <taxon>Craniata</taxon>
        <taxon>Vertebrata</taxon>
        <taxon>Euteleostomi</taxon>
        <taxon>Actinopterygii</taxon>
        <taxon>Neopterygii</taxon>
        <taxon>Teleostei</taxon>
        <taxon>Anguilliformes</taxon>
        <taxon>Anguillidae</taxon>
        <taxon>Anguilla</taxon>
    </lineage>
</organism>
<sequence length="38" mass="4387">MRRYLENVLLASPSKLAWLRSMLANDNTACSIFVFAQR</sequence>
<accession>A0A0E9XA68</accession>
<reference evidence="1" key="1">
    <citation type="submission" date="2014-11" db="EMBL/GenBank/DDBJ databases">
        <authorList>
            <person name="Amaro Gonzalez C."/>
        </authorList>
    </citation>
    <scope>NUCLEOTIDE SEQUENCE</scope>
</reference>
<dbReference type="EMBL" id="GBXM01008915">
    <property type="protein sequence ID" value="JAH99662.1"/>
    <property type="molecule type" value="Transcribed_RNA"/>
</dbReference>
<reference evidence="1" key="2">
    <citation type="journal article" date="2015" name="Fish Shellfish Immunol.">
        <title>Early steps in the European eel (Anguilla anguilla)-Vibrio vulnificus interaction in the gills: Role of the RtxA13 toxin.</title>
        <authorList>
            <person name="Callol A."/>
            <person name="Pajuelo D."/>
            <person name="Ebbesson L."/>
            <person name="Teles M."/>
            <person name="MacKenzie S."/>
            <person name="Amaro C."/>
        </authorList>
    </citation>
    <scope>NUCLEOTIDE SEQUENCE</scope>
</reference>
<protein>
    <submittedName>
        <fullName evidence="1">Uncharacterized protein</fullName>
    </submittedName>
</protein>